<organism evidence="1 2">
    <name type="scientific">Sphaeramia orbicularis</name>
    <name type="common">orbiculate cardinalfish</name>
    <dbReference type="NCBI Taxonomy" id="375764"/>
    <lineage>
        <taxon>Eukaryota</taxon>
        <taxon>Metazoa</taxon>
        <taxon>Chordata</taxon>
        <taxon>Craniata</taxon>
        <taxon>Vertebrata</taxon>
        <taxon>Euteleostomi</taxon>
        <taxon>Actinopterygii</taxon>
        <taxon>Neopterygii</taxon>
        <taxon>Teleostei</taxon>
        <taxon>Neoteleostei</taxon>
        <taxon>Acanthomorphata</taxon>
        <taxon>Gobiaria</taxon>
        <taxon>Kurtiformes</taxon>
        <taxon>Apogonoidei</taxon>
        <taxon>Apogonidae</taxon>
        <taxon>Apogoninae</taxon>
        <taxon>Sphaeramia</taxon>
    </lineage>
</organism>
<dbReference type="InParanoid" id="A0A673CL06"/>
<dbReference type="AlphaFoldDB" id="A0A673CL06"/>
<dbReference type="Proteomes" id="UP000472271">
    <property type="component" value="Chromosome 16"/>
</dbReference>
<sequence length="133" mass="15114">HFRLVVLLPPFPDVFHKSGSILFCTACNIVVEHERKWPLHRHFSTTKHAKRTAETGRGKTRQDPMTEAVGSRTTAGAERVKVSADLLYKAIEEKKKEPVEASCFVKNHCFLVLFKAKNSKKTVLGHLQMPMFL</sequence>
<name>A0A673CL06_9TELE</name>
<accession>A0A673CL06</accession>
<reference evidence="1" key="1">
    <citation type="submission" date="2019-06" db="EMBL/GenBank/DDBJ databases">
        <authorList>
            <consortium name="Wellcome Sanger Institute Data Sharing"/>
        </authorList>
    </citation>
    <scope>NUCLEOTIDE SEQUENCE [LARGE SCALE GENOMIC DNA]</scope>
</reference>
<reference evidence="1" key="3">
    <citation type="submission" date="2025-09" db="UniProtKB">
        <authorList>
            <consortium name="Ensembl"/>
        </authorList>
    </citation>
    <scope>IDENTIFICATION</scope>
</reference>
<evidence type="ECO:0000313" key="2">
    <source>
        <dbReference type="Proteomes" id="UP000472271"/>
    </source>
</evidence>
<proteinExistence type="predicted"/>
<reference evidence="1" key="2">
    <citation type="submission" date="2025-08" db="UniProtKB">
        <authorList>
            <consortium name="Ensembl"/>
        </authorList>
    </citation>
    <scope>IDENTIFICATION</scope>
</reference>
<protein>
    <submittedName>
        <fullName evidence="1">Uncharacterized protein</fullName>
    </submittedName>
</protein>
<keyword evidence="2" id="KW-1185">Reference proteome</keyword>
<dbReference type="Ensembl" id="ENSSORT00005056176.1">
    <property type="protein sequence ID" value="ENSSORP00005054900.1"/>
    <property type="gene ID" value="ENSSORG00005024553.1"/>
</dbReference>
<evidence type="ECO:0000313" key="1">
    <source>
        <dbReference type="Ensembl" id="ENSSORP00005054900.1"/>
    </source>
</evidence>